<dbReference type="InterPro" id="IPR011008">
    <property type="entry name" value="Dimeric_a/b-barrel"/>
</dbReference>
<dbReference type="EMBL" id="LYBM01000044">
    <property type="protein sequence ID" value="ODA30922.1"/>
    <property type="molecule type" value="Genomic_DNA"/>
</dbReference>
<organism evidence="2 3">
    <name type="scientific">Veronia pacifica</name>
    <dbReference type="NCBI Taxonomy" id="1080227"/>
    <lineage>
        <taxon>Bacteria</taxon>
        <taxon>Pseudomonadati</taxon>
        <taxon>Pseudomonadota</taxon>
        <taxon>Gammaproteobacteria</taxon>
        <taxon>Vibrionales</taxon>
        <taxon>Vibrionaceae</taxon>
        <taxon>Veronia</taxon>
    </lineage>
</organism>
<proteinExistence type="predicted"/>
<name>A0A1C3ECE8_9GAMM</name>
<dbReference type="PROSITE" id="PS51725">
    <property type="entry name" value="ABM"/>
    <property type="match status" value="1"/>
</dbReference>
<gene>
    <name evidence="2" type="ORF">A8L45_18800</name>
</gene>
<dbReference type="STRING" id="1080227.A8L45_18800"/>
<dbReference type="Gene3D" id="3.30.70.100">
    <property type="match status" value="1"/>
</dbReference>
<protein>
    <recommendedName>
        <fullName evidence="1">ABM domain-containing protein</fullName>
    </recommendedName>
</protein>
<evidence type="ECO:0000313" key="3">
    <source>
        <dbReference type="Proteomes" id="UP000094936"/>
    </source>
</evidence>
<feature type="domain" description="ABM" evidence="1">
    <location>
        <begin position="12"/>
        <end position="105"/>
    </location>
</feature>
<keyword evidence="3" id="KW-1185">Reference proteome</keyword>
<comment type="caution">
    <text evidence="2">The sequence shown here is derived from an EMBL/GenBank/DDBJ whole genome shotgun (WGS) entry which is preliminary data.</text>
</comment>
<dbReference type="SUPFAM" id="SSF54909">
    <property type="entry name" value="Dimeric alpha+beta barrel"/>
    <property type="match status" value="1"/>
</dbReference>
<accession>A0A1C3ECE8</accession>
<dbReference type="InterPro" id="IPR007138">
    <property type="entry name" value="ABM_dom"/>
</dbReference>
<reference evidence="2 3" key="1">
    <citation type="submission" date="2016-05" db="EMBL/GenBank/DDBJ databases">
        <title>Genomic Taxonomy of the Vibrionaceae.</title>
        <authorList>
            <person name="Gomez-Gil B."/>
            <person name="Enciso-Ibarra J."/>
        </authorList>
    </citation>
    <scope>NUCLEOTIDE SEQUENCE [LARGE SCALE GENOMIC DNA]</scope>
    <source>
        <strain evidence="2 3">CAIM 1920</strain>
    </source>
</reference>
<evidence type="ECO:0000259" key="1">
    <source>
        <dbReference type="PROSITE" id="PS51725"/>
    </source>
</evidence>
<sequence length="105" mass="11951">MTDPRRHSVKTVTLTGFIQIPDADLEAVTEELINHKLLTRQESGCLKFEVTQCNNDPHRFDVYEVFCGQSAFEAHQRRVKASHWGKITANASRHYTVTPPLQTGE</sequence>
<dbReference type="Proteomes" id="UP000094936">
    <property type="component" value="Unassembled WGS sequence"/>
</dbReference>
<dbReference type="Pfam" id="PF03992">
    <property type="entry name" value="ABM"/>
    <property type="match status" value="1"/>
</dbReference>
<evidence type="ECO:0000313" key="2">
    <source>
        <dbReference type="EMBL" id="ODA30922.1"/>
    </source>
</evidence>
<dbReference type="AlphaFoldDB" id="A0A1C3ECE8"/>